<evidence type="ECO:0000259" key="1">
    <source>
        <dbReference type="Pfam" id="PF04443"/>
    </source>
</evidence>
<organism evidence="2 3">
    <name type="scientific">Candidatus Defluviibacterium haderslevense</name>
    <dbReference type="NCBI Taxonomy" id="2981993"/>
    <lineage>
        <taxon>Bacteria</taxon>
        <taxon>Pseudomonadati</taxon>
        <taxon>Bacteroidota</taxon>
        <taxon>Saprospiria</taxon>
        <taxon>Saprospirales</taxon>
        <taxon>Saprospiraceae</taxon>
        <taxon>Candidatus Defluviibacterium</taxon>
    </lineage>
</organism>
<evidence type="ECO:0000313" key="2">
    <source>
        <dbReference type="EMBL" id="MBK9719793.1"/>
    </source>
</evidence>
<dbReference type="GO" id="GO:0008218">
    <property type="term" value="P:bioluminescence"/>
    <property type="evidence" value="ECO:0007669"/>
    <property type="project" value="InterPro"/>
</dbReference>
<comment type="caution">
    <text evidence="2">The sequence shown here is derived from an EMBL/GenBank/DDBJ whole genome shotgun (WGS) entry which is preliminary data.</text>
</comment>
<name>A0A9D7SCA7_9BACT</name>
<dbReference type="GO" id="GO:0016740">
    <property type="term" value="F:transferase activity"/>
    <property type="evidence" value="ECO:0007669"/>
    <property type="project" value="UniProtKB-KW"/>
</dbReference>
<protein>
    <submittedName>
        <fullName evidence="2">Acyl transferase</fullName>
    </submittedName>
</protein>
<dbReference type="SUPFAM" id="SSF56801">
    <property type="entry name" value="Acetyl-CoA synthetase-like"/>
    <property type="match status" value="1"/>
</dbReference>
<dbReference type="InterPro" id="IPR007534">
    <property type="entry name" value="LuxE"/>
</dbReference>
<evidence type="ECO:0000313" key="3">
    <source>
        <dbReference type="Proteomes" id="UP000808349"/>
    </source>
</evidence>
<dbReference type="AlphaFoldDB" id="A0A9D7SCA7"/>
<feature type="domain" description="Acyl-protein synthetase LuxE" evidence="1">
    <location>
        <begin position="147"/>
        <end position="316"/>
    </location>
</feature>
<dbReference type="Proteomes" id="UP000808349">
    <property type="component" value="Unassembled WGS sequence"/>
</dbReference>
<dbReference type="EMBL" id="JADKFW010000021">
    <property type="protein sequence ID" value="MBK9719793.1"/>
    <property type="molecule type" value="Genomic_DNA"/>
</dbReference>
<accession>A0A9D7SCA7</accession>
<sequence>MNSNTFEDLALEVFHFQARENLIFHKYLQLLKIKVADINTLSQIPFLPVSCYKYHRITSGDWKEEDTFYSSGTTGMIKSKHLVKSLAWYENVILKNFNEAFNHASNYQFFGLLPGYVDNPNSSLICMIHLLMKKSKQNAGNSCYKDDFQKLFVELTHAVQSQQQVILFGVSFALYDFAKQYALNAPNLIIIETGGLKSSKRQFTKIEIIETLNKSFPSSKIFSEYGMTEMMSQAYSPNGIHYNRSTTMDVIISAPDDHKEIMNANKRGRVNIIDLGNLHTCSFLQTGDLGIKLNESQFQILGRLDDEEIRGCNMLLE</sequence>
<dbReference type="Gene3D" id="3.40.50.12780">
    <property type="entry name" value="N-terminal domain of ligase-like"/>
    <property type="match status" value="1"/>
</dbReference>
<dbReference type="InterPro" id="IPR042099">
    <property type="entry name" value="ANL_N_sf"/>
</dbReference>
<reference evidence="2 3" key="1">
    <citation type="submission" date="2020-10" db="EMBL/GenBank/DDBJ databases">
        <title>Connecting structure to function with the recovery of over 1000 high-quality activated sludge metagenome-assembled genomes encoding full-length rRNA genes using long-read sequencing.</title>
        <authorList>
            <person name="Singleton C.M."/>
            <person name="Petriglieri F."/>
            <person name="Kristensen J.M."/>
            <person name="Kirkegaard R.H."/>
            <person name="Michaelsen T.Y."/>
            <person name="Andersen M.H."/>
            <person name="Karst S.M."/>
            <person name="Dueholm M.S."/>
            <person name="Nielsen P.H."/>
            <person name="Albertsen M."/>
        </authorList>
    </citation>
    <scope>NUCLEOTIDE SEQUENCE [LARGE SCALE GENOMIC DNA]</scope>
    <source>
        <strain evidence="2">Ribe_18-Q3-R11-54_BAT3C.373</strain>
    </source>
</reference>
<keyword evidence="2" id="KW-0808">Transferase</keyword>
<dbReference type="GO" id="GO:0047474">
    <property type="term" value="F:long-chain fatty acid--protein ligase activity"/>
    <property type="evidence" value="ECO:0007669"/>
    <property type="project" value="InterPro"/>
</dbReference>
<proteinExistence type="predicted"/>
<dbReference type="Pfam" id="PF04443">
    <property type="entry name" value="LuxE"/>
    <property type="match status" value="1"/>
</dbReference>
<gene>
    <name evidence="2" type="ORF">IPO85_20210</name>
</gene>